<evidence type="ECO:0000256" key="8">
    <source>
        <dbReference type="SAM" id="Phobius"/>
    </source>
</evidence>
<dbReference type="Proteomes" id="UP000678393">
    <property type="component" value="Unassembled WGS sequence"/>
</dbReference>
<keyword evidence="3 8" id="KW-0812">Transmembrane</keyword>
<evidence type="ECO:0000256" key="7">
    <source>
        <dbReference type="ARBA" id="ARBA00023136"/>
    </source>
</evidence>
<dbReference type="GO" id="GO:0005789">
    <property type="term" value="C:endoplasmic reticulum membrane"/>
    <property type="evidence" value="ECO:0007669"/>
    <property type="project" value="UniProtKB-SubCell"/>
</dbReference>
<organism evidence="9 10">
    <name type="scientific">Candidula unifasciata</name>
    <dbReference type="NCBI Taxonomy" id="100452"/>
    <lineage>
        <taxon>Eukaryota</taxon>
        <taxon>Metazoa</taxon>
        <taxon>Spiralia</taxon>
        <taxon>Lophotrochozoa</taxon>
        <taxon>Mollusca</taxon>
        <taxon>Gastropoda</taxon>
        <taxon>Heterobranchia</taxon>
        <taxon>Euthyneura</taxon>
        <taxon>Panpulmonata</taxon>
        <taxon>Eupulmonata</taxon>
        <taxon>Stylommatophora</taxon>
        <taxon>Helicina</taxon>
        <taxon>Helicoidea</taxon>
        <taxon>Geomitridae</taxon>
        <taxon>Candidula</taxon>
    </lineage>
</organism>
<sequence length="222" mass="25213">MTLQQIGNRLSNLLGHRLCNLLYERVEIIGVILTWPLRKLQASLIYMVDYMFSKTVSTVQKLLFVWSVIIVLVAVSLMLYATFYTSYVPTAEISRPVHLAFSVCSSGVGICSYPSANITFWNEDGTVQEVLGPGQPYTVHLVLEMPDSQANRDMGMFMLVVKMYGRDGHISAASKRSAIFRYRSIFIRAVHMTLLSPLYFLGFLEQKKTLTAELFSHFVDDY</sequence>
<dbReference type="InterPro" id="IPR009617">
    <property type="entry name" value="Seipin"/>
</dbReference>
<keyword evidence="6" id="KW-0443">Lipid metabolism</keyword>
<keyword evidence="4" id="KW-0256">Endoplasmic reticulum</keyword>
<evidence type="ECO:0000256" key="3">
    <source>
        <dbReference type="ARBA" id="ARBA00022692"/>
    </source>
</evidence>
<feature type="transmembrane region" description="Helical" evidence="8">
    <location>
        <begin position="63"/>
        <end position="85"/>
    </location>
</feature>
<reference evidence="9" key="1">
    <citation type="submission" date="2021-04" db="EMBL/GenBank/DDBJ databases">
        <authorList>
            <consortium name="Molecular Ecology Group"/>
        </authorList>
    </citation>
    <scope>NUCLEOTIDE SEQUENCE</scope>
</reference>
<evidence type="ECO:0000313" key="9">
    <source>
        <dbReference type="EMBL" id="CAG5117864.1"/>
    </source>
</evidence>
<keyword evidence="5 8" id="KW-1133">Transmembrane helix</keyword>
<keyword evidence="7 8" id="KW-0472">Membrane</keyword>
<protein>
    <recommendedName>
        <fullName evidence="2">Seipin</fullName>
    </recommendedName>
</protein>
<dbReference type="PANTHER" id="PTHR21212">
    <property type="entry name" value="BERNARDINELLI-SEIP CONGENITAL LIPODYSTROPHY 2 HOMOLOG BSCL2 PROTEIN"/>
    <property type="match status" value="1"/>
</dbReference>
<dbReference type="OrthoDB" id="3990054at2759"/>
<dbReference type="GO" id="GO:0006629">
    <property type="term" value="P:lipid metabolic process"/>
    <property type="evidence" value="ECO:0007669"/>
    <property type="project" value="UniProtKB-KW"/>
</dbReference>
<dbReference type="PANTHER" id="PTHR21212:SF0">
    <property type="entry name" value="SEIPIN"/>
    <property type="match status" value="1"/>
</dbReference>
<proteinExistence type="predicted"/>
<gene>
    <name evidence="9" type="ORF">CUNI_LOCUS3422</name>
</gene>
<evidence type="ECO:0000256" key="6">
    <source>
        <dbReference type="ARBA" id="ARBA00023098"/>
    </source>
</evidence>
<dbReference type="CDD" id="cd23995">
    <property type="entry name" value="Seipin_BSCL2_like"/>
    <property type="match status" value="1"/>
</dbReference>
<comment type="caution">
    <text evidence="9">The sequence shown here is derived from an EMBL/GenBank/DDBJ whole genome shotgun (WGS) entry which is preliminary data.</text>
</comment>
<comment type="subcellular location">
    <subcellularLocation>
        <location evidence="1">Endoplasmic reticulum membrane</location>
        <topology evidence="1">Multi-pass membrane protein</topology>
    </subcellularLocation>
</comment>
<evidence type="ECO:0000256" key="4">
    <source>
        <dbReference type="ARBA" id="ARBA00022824"/>
    </source>
</evidence>
<evidence type="ECO:0000256" key="5">
    <source>
        <dbReference type="ARBA" id="ARBA00022989"/>
    </source>
</evidence>
<accession>A0A8S3YLY5</accession>
<evidence type="ECO:0000256" key="1">
    <source>
        <dbReference type="ARBA" id="ARBA00004477"/>
    </source>
</evidence>
<feature type="transmembrane region" description="Helical" evidence="8">
    <location>
        <begin position="185"/>
        <end position="204"/>
    </location>
</feature>
<evidence type="ECO:0000313" key="10">
    <source>
        <dbReference type="Proteomes" id="UP000678393"/>
    </source>
</evidence>
<name>A0A8S3YLY5_9EUPU</name>
<dbReference type="AlphaFoldDB" id="A0A8S3YLY5"/>
<evidence type="ECO:0000256" key="2">
    <source>
        <dbReference type="ARBA" id="ARBA00022064"/>
    </source>
</evidence>
<keyword evidence="10" id="KW-1185">Reference proteome</keyword>
<dbReference type="Pfam" id="PF06775">
    <property type="entry name" value="Seipin"/>
    <property type="match status" value="1"/>
</dbReference>
<dbReference type="GO" id="GO:0140042">
    <property type="term" value="P:lipid droplet formation"/>
    <property type="evidence" value="ECO:0007669"/>
    <property type="project" value="UniProtKB-ARBA"/>
</dbReference>
<dbReference type="EMBL" id="CAJHNH020000465">
    <property type="protein sequence ID" value="CAG5117864.1"/>
    <property type="molecule type" value="Genomic_DNA"/>
</dbReference>
<feature type="non-terminal residue" evidence="9">
    <location>
        <position position="1"/>
    </location>
</feature>